<keyword evidence="3" id="KW-1185">Reference proteome</keyword>
<evidence type="ECO:0000256" key="1">
    <source>
        <dbReference type="SAM" id="MobiDB-lite"/>
    </source>
</evidence>
<dbReference type="AlphaFoldDB" id="A0ABD2WQA7"/>
<dbReference type="Proteomes" id="UP001627154">
    <property type="component" value="Unassembled WGS sequence"/>
</dbReference>
<reference evidence="2 3" key="1">
    <citation type="journal article" date="2024" name="bioRxiv">
        <title>A reference genome for Trichogramma kaykai: A tiny desert-dwelling parasitoid wasp with competing sex-ratio distorters.</title>
        <authorList>
            <person name="Culotta J."/>
            <person name="Lindsey A.R."/>
        </authorList>
    </citation>
    <scope>NUCLEOTIDE SEQUENCE [LARGE SCALE GENOMIC DNA]</scope>
    <source>
        <strain evidence="2 3">KSX58</strain>
    </source>
</reference>
<name>A0ABD2WQA7_9HYME</name>
<dbReference type="EMBL" id="JBJJXI010000083">
    <property type="protein sequence ID" value="KAL3395318.1"/>
    <property type="molecule type" value="Genomic_DNA"/>
</dbReference>
<comment type="caution">
    <text evidence="2">The sequence shown here is derived from an EMBL/GenBank/DDBJ whole genome shotgun (WGS) entry which is preliminary data.</text>
</comment>
<gene>
    <name evidence="2" type="ORF">TKK_010588</name>
</gene>
<sequence>MDLIQLDEQNVERVPLGRRGQGCGVSNSSGGTASRQSEVSQPLPSHENSIESSVPRDPGNGEIRESSSSRQDSGTRSAPEAHESRRLVPEFANNHPVGNGNDMVGSGLPEFLALAPSILDTR</sequence>
<evidence type="ECO:0000313" key="2">
    <source>
        <dbReference type="EMBL" id="KAL3395318.1"/>
    </source>
</evidence>
<evidence type="ECO:0000313" key="3">
    <source>
        <dbReference type="Proteomes" id="UP001627154"/>
    </source>
</evidence>
<feature type="region of interest" description="Disordered" evidence="1">
    <location>
        <begin position="1"/>
        <end position="102"/>
    </location>
</feature>
<organism evidence="2 3">
    <name type="scientific">Trichogramma kaykai</name>
    <dbReference type="NCBI Taxonomy" id="54128"/>
    <lineage>
        <taxon>Eukaryota</taxon>
        <taxon>Metazoa</taxon>
        <taxon>Ecdysozoa</taxon>
        <taxon>Arthropoda</taxon>
        <taxon>Hexapoda</taxon>
        <taxon>Insecta</taxon>
        <taxon>Pterygota</taxon>
        <taxon>Neoptera</taxon>
        <taxon>Endopterygota</taxon>
        <taxon>Hymenoptera</taxon>
        <taxon>Apocrita</taxon>
        <taxon>Proctotrupomorpha</taxon>
        <taxon>Chalcidoidea</taxon>
        <taxon>Trichogrammatidae</taxon>
        <taxon>Trichogramma</taxon>
    </lineage>
</organism>
<accession>A0ABD2WQA7</accession>
<feature type="compositionally biased region" description="Low complexity" evidence="1">
    <location>
        <begin position="68"/>
        <end position="77"/>
    </location>
</feature>
<protein>
    <submittedName>
        <fullName evidence="2">Uncharacterized protein</fullName>
    </submittedName>
</protein>
<feature type="compositionally biased region" description="Polar residues" evidence="1">
    <location>
        <begin position="24"/>
        <end position="52"/>
    </location>
</feature>
<proteinExistence type="predicted"/>
<feature type="compositionally biased region" description="Basic and acidic residues" evidence="1">
    <location>
        <begin position="79"/>
        <end position="88"/>
    </location>
</feature>